<name>A0A7W8F678_STREU</name>
<accession>A0A7W8F678</accession>
<dbReference type="SUPFAM" id="SSF53474">
    <property type="entry name" value="alpha/beta-Hydrolases"/>
    <property type="match status" value="1"/>
</dbReference>
<dbReference type="Proteomes" id="UP000528608">
    <property type="component" value="Unassembled WGS sequence"/>
</dbReference>
<proteinExistence type="predicted"/>
<evidence type="ECO:0000313" key="1">
    <source>
        <dbReference type="EMBL" id="MBB5122884.1"/>
    </source>
</evidence>
<dbReference type="Gene3D" id="3.40.50.1820">
    <property type="entry name" value="alpha/beta hydrolase"/>
    <property type="match status" value="1"/>
</dbReference>
<dbReference type="EMBL" id="JACHJF010000035">
    <property type="protein sequence ID" value="MBB5122884.1"/>
    <property type="molecule type" value="Genomic_DNA"/>
</dbReference>
<gene>
    <name evidence="1" type="ORF">FHS36_006358</name>
</gene>
<protein>
    <submittedName>
        <fullName evidence="1">Acetyl esterase/lipase</fullName>
    </submittedName>
</protein>
<sequence length="263" mass="26788">MTSELVVTHTLVHGANGKAIDVYGPAEGAGAAPVVLLWHGTGPDERAMLAPVARAAAARGLVVFVPDWRSDAPDRGRAHLLDSLTHAHDHAAEHGGDAARLVVAGWSAGAGAAAGLATHPGPAGHPRPTAVVGIAGRYDVPARTTGRAPLDDLAERDGWEGPGAGGPGAAPVPVRLVHGTRDDTLDSVSSRRFAAALGRHGWPVGLEEVPTDHAGVVMTRFDPAAGHCVPDTAPHAVEGGRTTVRALLEASRGLVRPGILPLV</sequence>
<dbReference type="RefSeq" id="WP_221505833.1">
    <property type="nucleotide sequence ID" value="NZ_JACHJF010000035.1"/>
</dbReference>
<organism evidence="1 2">
    <name type="scientific">Streptomyces eurocidicus</name>
    <name type="common">Streptoverticillium eurocidicus</name>
    <dbReference type="NCBI Taxonomy" id="66423"/>
    <lineage>
        <taxon>Bacteria</taxon>
        <taxon>Bacillati</taxon>
        <taxon>Actinomycetota</taxon>
        <taxon>Actinomycetes</taxon>
        <taxon>Kitasatosporales</taxon>
        <taxon>Streptomycetaceae</taxon>
        <taxon>Streptomyces</taxon>
    </lineage>
</organism>
<evidence type="ECO:0000313" key="2">
    <source>
        <dbReference type="Proteomes" id="UP000528608"/>
    </source>
</evidence>
<comment type="caution">
    <text evidence="1">The sequence shown here is derived from an EMBL/GenBank/DDBJ whole genome shotgun (WGS) entry which is preliminary data.</text>
</comment>
<dbReference type="AlphaFoldDB" id="A0A7W8F678"/>
<reference evidence="1 2" key="1">
    <citation type="submission" date="2020-08" db="EMBL/GenBank/DDBJ databases">
        <title>Genomic Encyclopedia of Type Strains, Phase III (KMG-III): the genomes of soil and plant-associated and newly described type strains.</title>
        <authorList>
            <person name="Whitman W."/>
        </authorList>
    </citation>
    <scope>NUCLEOTIDE SEQUENCE [LARGE SCALE GENOMIC DNA]</scope>
    <source>
        <strain evidence="1 2">CECT 3259</strain>
    </source>
</reference>
<dbReference type="InterPro" id="IPR029058">
    <property type="entry name" value="AB_hydrolase_fold"/>
</dbReference>